<gene>
    <name evidence="1" type="ORF">DAT39_006031</name>
</gene>
<sequence>VSAVHGGFLIYSHMKPNMTLSSSSIKMGQHEGNPKTAMHAPPPKWQKNPLFCCTCQDFVKQAKPKLILKIQL</sequence>
<proteinExistence type="predicted"/>
<protein>
    <submittedName>
        <fullName evidence="1">Uncharacterized protein</fullName>
    </submittedName>
</protein>
<comment type="caution">
    <text evidence="1">The sequence shown here is derived from an EMBL/GenBank/DDBJ whole genome shotgun (WGS) entry which is preliminary data.</text>
</comment>
<evidence type="ECO:0000313" key="2">
    <source>
        <dbReference type="Proteomes" id="UP000727407"/>
    </source>
</evidence>
<feature type="non-terminal residue" evidence="1">
    <location>
        <position position="72"/>
    </location>
</feature>
<dbReference type="Proteomes" id="UP000727407">
    <property type="component" value="Unassembled WGS sequence"/>
</dbReference>
<keyword evidence="2" id="KW-1185">Reference proteome</keyword>
<accession>A0A8J4ULG6</accession>
<reference evidence="1" key="1">
    <citation type="submission" date="2020-07" db="EMBL/GenBank/DDBJ databases">
        <title>Clarias magur genome sequencing, assembly and annotation.</title>
        <authorList>
            <person name="Kushwaha B."/>
            <person name="Kumar R."/>
            <person name="Das P."/>
            <person name="Joshi C.G."/>
            <person name="Kumar D."/>
            <person name="Nagpure N.S."/>
            <person name="Pandey M."/>
            <person name="Agarwal S."/>
            <person name="Srivastava S."/>
            <person name="Singh M."/>
            <person name="Sahoo L."/>
            <person name="Jayasankar P."/>
            <person name="Meher P.K."/>
            <person name="Koringa P.G."/>
            <person name="Iquebal M.A."/>
            <person name="Das S.P."/>
            <person name="Bit A."/>
            <person name="Patnaik S."/>
            <person name="Patel N."/>
            <person name="Shah T.M."/>
            <person name="Hinsu A."/>
            <person name="Jena J.K."/>
        </authorList>
    </citation>
    <scope>NUCLEOTIDE SEQUENCE</scope>
    <source>
        <strain evidence="1">CIFAMagur01</strain>
        <tissue evidence="1">Testis</tissue>
    </source>
</reference>
<organism evidence="1 2">
    <name type="scientific">Clarias magur</name>
    <name type="common">Asian catfish</name>
    <name type="synonym">Macropteronotus magur</name>
    <dbReference type="NCBI Taxonomy" id="1594786"/>
    <lineage>
        <taxon>Eukaryota</taxon>
        <taxon>Metazoa</taxon>
        <taxon>Chordata</taxon>
        <taxon>Craniata</taxon>
        <taxon>Vertebrata</taxon>
        <taxon>Euteleostomi</taxon>
        <taxon>Actinopterygii</taxon>
        <taxon>Neopterygii</taxon>
        <taxon>Teleostei</taxon>
        <taxon>Ostariophysi</taxon>
        <taxon>Siluriformes</taxon>
        <taxon>Clariidae</taxon>
        <taxon>Clarias</taxon>
    </lineage>
</organism>
<evidence type="ECO:0000313" key="1">
    <source>
        <dbReference type="EMBL" id="KAF5904209.1"/>
    </source>
</evidence>
<dbReference type="AlphaFoldDB" id="A0A8J4ULG6"/>
<feature type="non-terminal residue" evidence="1">
    <location>
        <position position="1"/>
    </location>
</feature>
<name>A0A8J4ULG6_CLAMG</name>
<dbReference type="EMBL" id="QNUK01000061">
    <property type="protein sequence ID" value="KAF5904209.1"/>
    <property type="molecule type" value="Genomic_DNA"/>
</dbReference>
<dbReference type="OrthoDB" id="10590593at2759"/>